<reference evidence="4" key="1">
    <citation type="journal article" date="2021" name="Genome Biol. Evol.">
        <title>The assembled and annotated genome of the fairy-ring fungus Marasmius oreades.</title>
        <authorList>
            <person name="Hiltunen M."/>
            <person name="Ament-Velasquez S.L."/>
            <person name="Johannesson H."/>
        </authorList>
    </citation>
    <scope>NUCLEOTIDE SEQUENCE</scope>
    <source>
        <strain evidence="4">03SP1</strain>
    </source>
</reference>
<evidence type="ECO:0000313" key="4">
    <source>
        <dbReference type="EMBL" id="KAG7087112.1"/>
    </source>
</evidence>
<dbReference type="EMBL" id="CM032189">
    <property type="protein sequence ID" value="KAG7087112.1"/>
    <property type="molecule type" value="Genomic_DNA"/>
</dbReference>
<sequence length="323" mass="35554">MLIAAFLLYFAIPTQRVWALKVAFPSPPTAAQNNTFLWTQEDDDPDDVWLRTQRLDDTGATSWSDNTVHLDLSHSAGRAQIHFDRAGLFNVGAFESEDNPNHDHKVPISITQATVSVNPTSAGAISGTSEPVSFIQATVSMNSTSAGTISGTSSSVSSSTSVGSPSTSMPSEEKNGAKQRPKNVAVIVGLTVGFITLGIIGAIILYFNHYRRRWKTDMTPPIVTPFSDTTGYNITRTDIKERQKQLFGQRERRKRQSRVYEQAPQTSAANNQTDDTGIDQLRDTMQELRHQVDIVTQRMGALEAGTARPPDYSPRVRITDIIE</sequence>
<evidence type="ECO:0008006" key="6">
    <source>
        <dbReference type="Google" id="ProtNLM"/>
    </source>
</evidence>
<keyword evidence="2" id="KW-0812">Transmembrane</keyword>
<protein>
    <recommendedName>
        <fullName evidence="6">Mid2 domain-containing protein</fullName>
    </recommendedName>
</protein>
<gene>
    <name evidence="4" type="ORF">E1B28_013093</name>
</gene>
<keyword evidence="2" id="KW-1133">Transmembrane helix</keyword>
<evidence type="ECO:0000256" key="1">
    <source>
        <dbReference type="SAM" id="MobiDB-lite"/>
    </source>
</evidence>
<evidence type="ECO:0000313" key="5">
    <source>
        <dbReference type="Proteomes" id="UP001049176"/>
    </source>
</evidence>
<dbReference type="AlphaFoldDB" id="A0A9P7RPJ0"/>
<dbReference type="OrthoDB" id="3018813at2759"/>
<feature type="signal peptide" evidence="3">
    <location>
        <begin position="1"/>
        <end position="19"/>
    </location>
</feature>
<keyword evidence="2" id="KW-0472">Membrane</keyword>
<dbReference type="Proteomes" id="UP001049176">
    <property type="component" value="Chromosome 9"/>
</dbReference>
<name>A0A9P7RPJ0_9AGAR</name>
<feature type="compositionally biased region" description="Low complexity" evidence="1">
    <location>
        <begin position="146"/>
        <end position="170"/>
    </location>
</feature>
<accession>A0A9P7RPJ0</accession>
<feature type="compositionally biased region" description="Polar residues" evidence="1">
    <location>
        <begin position="263"/>
        <end position="275"/>
    </location>
</feature>
<feature type="region of interest" description="Disordered" evidence="1">
    <location>
        <begin position="146"/>
        <end position="180"/>
    </location>
</feature>
<comment type="caution">
    <text evidence="4">The sequence shown here is derived from an EMBL/GenBank/DDBJ whole genome shotgun (WGS) entry which is preliminary data.</text>
</comment>
<dbReference type="GeneID" id="66082168"/>
<proteinExistence type="predicted"/>
<dbReference type="KEGG" id="more:E1B28_013093"/>
<keyword evidence="5" id="KW-1185">Reference proteome</keyword>
<feature type="transmembrane region" description="Helical" evidence="2">
    <location>
        <begin position="184"/>
        <end position="207"/>
    </location>
</feature>
<dbReference type="RefSeq" id="XP_043003583.1">
    <property type="nucleotide sequence ID" value="XM_043158239.1"/>
</dbReference>
<evidence type="ECO:0000256" key="2">
    <source>
        <dbReference type="SAM" id="Phobius"/>
    </source>
</evidence>
<organism evidence="4 5">
    <name type="scientific">Marasmius oreades</name>
    <name type="common">fairy-ring Marasmius</name>
    <dbReference type="NCBI Taxonomy" id="181124"/>
    <lineage>
        <taxon>Eukaryota</taxon>
        <taxon>Fungi</taxon>
        <taxon>Dikarya</taxon>
        <taxon>Basidiomycota</taxon>
        <taxon>Agaricomycotina</taxon>
        <taxon>Agaricomycetes</taxon>
        <taxon>Agaricomycetidae</taxon>
        <taxon>Agaricales</taxon>
        <taxon>Marasmiineae</taxon>
        <taxon>Marasmiaceae</taxon>
        <taxon>Marasmius</taxon>
    </lineage>
</organism>
<feature type="region of interest" description="Disordered" evidence="1">
    <location>
        <begin position="243"/>
        <end position="276"/>
    </location>
</feature>
<keyword evidence="3" id="KW-0732">Signal</keyword>
<evidence type="ECO:0000256" key="3">
    <source>
        <dbReference type="SAM" id="SignalP"/>
    </source>
</evidence>
<feature type="chain" id="PRO_5040213323" description="Mid2 domain-containing protein" evidence="3">
    <location>
        <begin position="20"/>
        <end position="323"/>
    </location>
</feature>